<feature type="transmembrane region" description="Helical" evidence="7">
    <location>
        <begin position="256"/>
        <end position="276"/>
    </location>
</feature>
<comment type="subcellular location">
    <subcellularLocation>
        <location evidence="1">Membrane</location>
        <topology evidence="1">Multi-pass membrane protein</topology>
    </subcellularLocation>
</comment>
<dbReference type="STRING" id="454130.A0A0U5C3A9"/>
<evidence type="ECO:0000313" key="9">
    <source>
        <dbReference type="Proteomes" id="UP000054771"/>
    </source>
</evidence>
<feature type="compositionally biased region" description="Basic and acidic residues" evidence="6">
    <location>
        <begin position="1"/>
        <end position="11"/>
    </location>
</feature>
<feature type="compositionally biased region" description="Polar residues" evidence="6">
    <location>
        <begin position="12"/>
        <end position="29"/>
    </location>
</feature>
<keyword evidence="3 7" id="KW-0812">Transmembrane</keyword>
<dbReference type="OMA" id="AWIPFQP"/>
<dbReference type="Pfam" id="PF07690">
    <property type="entry name" value="MFS_1"/>
    <property type="match status" value="1"/>
</dbReference>
<evidence type="ECO:0000256" key="7">
    <source>
        <dbReference type="SAM" id="Phobius"/>
    </source>
</evidence>
<evidence type="ECO:0000313" key="8">
    <source>
        <dbReference type="EMBL" id="CEL02074.1"/>
    </source>
</evidence>
<sequence>MAHSTDEKRAQESYTTPSTQPSINIATTEDYSTEGLAPQDGLGSAEPHIFSDPARAAYWRQLYEKSKYEGRARFDPALTWTAETERRLKMKLDLRIMLWVWVMFSSLDLVRRNINRAVSDNMVSALLIEGVNMLTDLARRPGHQHQVRPLYPTLTTSSNDNSDYNTGQTVFFICFLGAELPGNLISKKFGPDRIIPICIVLWGVACCAQSAMTGRGSFLAMRAIIGTLQGGFIPEMVLYLSYFYKSNELPIRLSVFYTAIPLTQIYGALLASGLLTMRGIRGWAGWQWLFLIEGLICIVVGFISAGVMSTSIIQPALFFRRKDGSNKWWTEEEEKVLVNRLLRDDPTKGDMNNRQPVGLKDLWRAISNVDVWPIYILGITAWIPFQPVANYLSLILRGMDYTVLESNLLAIPGYALFAINVLVAGWLSEKFKERSLVASLSNVWMLPFFIALVCIPDSSSPWVRYAMLTGINGIPYTHSILVGMTSANAKNVGMRAVSTAIYNMCYQIGSIVAVNVYREEDKPYYHTANKALVGLCSANIALFAGMKLFYIWRNKTRKARWAALPPAEKISGVDGMYVH</sequence>
<feature type="transmembrane region" description="Helical" evidence="7">
    <location>
        <begin position="434"/>
        <end position="455"/>
    </location>
</feature>
<dbReference type="GO" id="GO:0022857">
    <property type="term" value="F:transmembrane transporter activity"/>
    <property type="evidence" value="ECO:0007669"/>
    <property type="project" value="InterPro"/>
</dbReference>
<dbReference type="OrthoDB" id="1935484at2759"/>
<dbReference type="GO" id="GO:0016020">
    <property type="term" value="C:membrane"/>
    <property type="evidence" value="ECO:0007669"/>
    <property type="project" value="UniProtKB-SubCell"/>
</dbReference>
<dbReference type="SUPFAM" id="SSF103473">
    <property type="entry name" value="MFS general substrate transporter"/>
    <property type="match status" value="1"/>
</dbReference>
<keyword evidence="5 7" id="KW-0472">Membrane</keyword>
<reference evidence="9" key="1">
    <citation type="journal article" date="2016" name="Genome Announc.">
        <title>Draft genome sequences of fungus Aspergillus calidoustus.</title>
        <authorList>
            <person name="Horn F."/>
            <person name="Linde J."/>
            <person name="Mattern D.J."/>
            <person name="Walther G."/>
            <person name="Guthke R."/>
            <person name="Scherlach K."/>
            <person name="Martin K."/>
            <person name="Brakhage A.A."/>
            <person name="Petzke L."/>
            <person name="Valiante V."/>
        </authorList>
    </citation>
    <scope>NUCLEOTIDE SEQUENCE [LARGE SCALE GENOMIC DNA]</scope>
    <source>
        <strain evidence="9">SF006504</strain>
    </source>
</reference>
<gene>
    <name evidence="8" type="ORF">ASPCAL01649</name>
</gene>
<evidence type="ECO:0000256" key="4">
    <source>
        <dbReference type="ARBA" id="ARBA00022989"/>
    </source>
</evidence>
<dbReference type="InterPro" id="IPR036259">
    <property type="entry name" value="MFS_trans_sf"/>
</dbReference>
<feature type="transmembrane region" description="Helical" evidence="7">
    <location>
        <begin position="372"/>
        <end position="396"/>
    </location>
</feature>
<dbReference type="PANTHER" id="PTHR43791">
    <property type="entry name" value="PERMEASE-RELATED"/>
    <property type="match status" value="1"/>
</dbReference>
<keyword evidence="9" id="KW-1185">Reference proteome</keyword>
<feature type="transmembrane region" description="Helical" evidence="7">
    <location>
        <begin position="288"/>
        <end position="313"/>
    </location>
</feature>
<feature type="transmembrane region" description="Helical" evidence="7">
    <location>
        <begin position="194"/>
        <end position="212"/>
    </location>
</feature>
<evidence type="ECO:0008006" key="10">
    <source>
        <dbReference type="Google" id="ProtNLM"/>
    </source>
</evidence>
<protein>
    <recommendedName>
        <fullName evidence="10">Major facilitator superfamily (MFS) profile domain-containing protein</fullName>
    </recommendedName>
</protein>
<keyword evidence="4 7" id="KW-1133">Transmembrane helix</keyword>
<feature type="transmembrane region" description="Helical" evidence="7">
    <location>
        <begin position="531"/>
        <end position="552"/>
    </location>
</feature>
<dbReference type="Proteomes" id="UP000054771">
    <property type="component" value="Unassembled WGS sequence"/>
</dbReference>
<evidence type="ECO:0000256" key="6">
    <source>
        <dbReference type="SAM" id="MobiDB-lite"/>
    </source>
</evidence>
<organism evidence="8 9">
    <name type="scientific">Aspergillus calidoustus</name>
    <dbReference type="NCBI Taxonomy" id="454130"/>
    <lineage>
        <taxon>Eukaryota</taxon>
        <taxon>Fungi</taxon>
        <taxon>Dikarya</taxon>
        <taxon>Ascomycota</taxon>
        <taxon>Pezizomycotina</taxon>
        <taxon>Eurotiomycetes</taxon>
        <taxon>Eurotiomycetidae</taxon>
        <taxon>Eurotiales</taxon>
        <taxon>Aspergillaceae</taxon>
        <taxon>Aspergillus</taxon>
        <taxon>Aspergillus subgen. Nidulantes</taxon>
    </lineage>
</organism>
<dbReference type="FunFam" id="1.20.1250.20:FF:000106">
    <property type="entry name" value="MFS transporter, putative"/>
    <property type="match status" value="1"/>
</dbReference>
<evidence type="ECO:0000256" key="2">
    <source>
        <dbReference type="ARBA" id="ARBA00022448"/>
    </source>
</evidence>
<dbReference type="Gene3D" id="1.20.1250.20">
    <property type="entry name" value="MFS general substrate transporter like domains"/>
    <property type="match status" value="1"/>
</dbReference>
<evidence type="ECO:0000256" key="5">
    <source>
        <dbReference type="ARBA" id="ARBA00023136"/>
    </source>
</evidence>
<feature type="region of interest" description="Disordered" evidence="6">
    <location>
        <begin position="1"/>
        <end position="29"/>
    </location>
</feature>
<dbReference type="AlphaFoldDB" id="A0A0U5C3A9"/>
<dbReference type="PANTHER" id="PTHR43791:SF65">
    <property type="entry name" value="MAJOR FACILITATOR SUPERFAMILY (MFS) PROFILE DOMAIN-CONTAINING PROTEIN-RELATED"/>
    <property type="match status" value="1"/>
</dbReference>
<proteinExistence type="predicted"/>
<feature type="transmembrane region" description="Helical" evidence="7">
    <location>
        <begin position="224"/>
        <end position="244"/>
    </location>
</feature>
<evidence type="ECO:0000256" key="3">
    <source>
        <dbReference type="ARBA" id="ARBA00022692"/>
    </source>
</evidence>
<evidence type="ECO:0000256" key="1">
    <source>
        <dbReference type="ARBA" id="ARBA00004141"/>
    </source>
</evidence>
<accession>A0A0U5C3A9</accession>
<dbReference type="InterPro" id="IPR011701">
    <property type="entry name" value="MFS"/>
</dbReference>
<feature type="transmembrane region" description="Helical" evidence="7">
    <location>
        <begin position="408"/>
        <end position="428"/>
    </location>
</feature>
<keyword evidence="2" id="KW-0813">Transport</keyword>
<feature type="transmembrane region" description="Helical" evidence="7">
    <location>
        <begin position="462"/>
        <end position="484"/>
    </location>
</feature>
<dbReference type="EMBL" id="CDMC01000001">
    <property type="protein sequence ID" value="CEL02074.1"/>
    <property type="molecule type" value="Genomic_DNA"/>
</dbReference>
<name>A0A0U5C3A9_ASPCI</name>